<dbReference type="EMBL" id="LR031569">
    <property type="protein sequence ID" value="VDC65696.1"/>
    <property type="molecule type" value="Genomic_DNA"/>
</dbReference>
<proteinExistence type="predicted"/>
<dbReference type="AlphaFoldDB" id="A0A3P5YDP2"/>
<gene>
    <name evidence="1" type="ORF">BRAA06T24236Z</name>
</gene>
<organism evidence="1">
    <name type="scientific">Brassica campestris</name>
    <name type="common">Field mustard</name>
    <dbReference type="NCBI Taxonomy" id="3711"/>
    <lineage>
        <taxon>Eukaryota</taxon>
        <taxon>Viridiplantae</taxon>
        <taxon>Streptophyta</taxon>
        <taxon>Embryophyta</taxon>
        <taxon>Tracheophyta</taxon>
        <taxon>Spermatophyta</taxon>
        <taxon>Magnoliopsida</taxon>
        <taxon>eudicotyledons</taxon>
        <taxon>Gunneridae</taxon>
        <taxon>Pentapetalae</taxon>
        <taxon>rosids</taxon>
        <taxon>malvids</taxon>
        <taxon>Brassicales</taxon>
        <taxon>Brassicaceae</taxon>
        <taxon>Brassiceae</taxon>
        <taxon>Brassica</taxon>
    </lineage>
</organism>
<sequence length="75" mass="8259">MMMGRKTRGKVSFVGCVERAMMEKRSSGYGVILVRDGSMENASRSHLQGLSTSNITNALLAVVPTRNTELEKGRR</sequence>
<name>A0A3P5YDP2_BRACM</name>
<reference evidence="1" key="1">
    <citation type="submission" date="2018-11" db="EMBL/GenBank/DDBJ databases">
        <authorList>
            <consortium name="Genoscope - CEA"/>
            <person name="William W."/>
        </authorList>
    </citation>
    <scope>NUCLEOTIDE SEQUENCE</scope>
</reference>
<evidence type="ECO:0000313" key="1">
    <source>
        <dbReference type="EMBL" id="VDC65696.1"/>
    </source>
</evidence>
<protein>
    <submittedName>
        <fullName evidence="1">Uncharacterized protein</fullName>
    </submittedName>
</protein>
<accession>A0A3P5YDP2</accession>